<organism evidence="5 6">
    <name type="scientific">Roseburia faecis</name>
    <dbReference type="NCBI Taxonomy" id="301302"/>
    <lineage>
        <taxon>Bacteria</taxon>
        <taxon>Bacillati</taxon>
        <taxon>Bacillota</taxon>
        <taxon>Clostridia</taxon>
        <taxon>Lachnospirales</taxon>
        <taxon>Lachnospiraceae</taxon>
        <taxon>Roseburia</taxon>
    </lineage>
</organism>
<dbReference type="CDD" id="cd06267">
    <property type="entry name" value="PBP1_LacI_sugar_binding-like"/>
    <property type="match status" value="1"/>
</dbReference>
<protein>
    <recommendedName>
        <fullName evidence="4">GGDEF domain-containing protein</fullName>
    </recommendedName>
</protein>
<dbReference type="GO" id="GO:0000976">
    <property type="term" value="F:transcription cis-regulatory region binding"/>
    <property type="evidence" value="ECO:0007669"/>
    <property type="project" value="TreeGrafter"/>
</dbReference>
<proteinExistence type="predicted"/>
<dbReference type="PROSITE" id="PS50887">
    <property type="entry name" value="GGDEF"/>
    <property type="match status" value="1"/>
</dbReference>
<dbReference type="Gene3D" id="3.40.50.2300">
    <property type="match status" value="2"/>
</dbReference>
<keyword evidence="3" id="KW-0804">Transcription</keyword>
<dbReference type="SUPFAM" id="SSF53822">
    <property type="entry name" value="Periplasmic binding protein-like I"/>
    <property type="match status" value="1"/>
</dbReference>
<dbReference type="RefSeq" id="WP_055068206.1">
    <property type="nucleotide sequence ID" value="NZ_CP173697.1"/>
</dbReference>
<dbReference type="Pfam" id="PF13377">
    <property type="entry name" value="Peripla_BP_3"/>
    <property type="match status" value="1"/>
</dbReference>
<accession>A0A0M6WRF7</accession>
<dbReference type="InterPro" id="IPR046335">
    <property type="entry name" value="LacI/GalR-like_sensor"/>
</dbReference>
<dbReference type="CDD" id="cd01949">
    <property type="entry name" value="GGDEF"/>
    <property type="match status" value="1"/>
</dbReference>
<evidence type="ECO:0000256" key="1">
    <source>
        <dbReference type="ARBA" id="ARBA00023015"/>
    </source>
</evidence>
<keyword evidence="6" id="KW-1185">Reference proteome</keyword>
<reference evidence="6" key="1">
    <citation type="submission" date="2015-05" db="EMBL/GenBank/DDBJ databases">
        <authorList>
            <consortium name="Pathogen Informatics"/>
        </authorList>
    </citation>
    <scope>NUCLEOTIDE SEQUENCE [LARGE SCALE GENOMIC DNA]</scope>
    <source>
        <strain evidence="6">M72</strain>
    </source>
</reference>
<dbReference type="PANTHER" id="PTHR30146:SF24">
    <property type="entry name" value="XYLOSE OPERON REGULATORY PROTEIN"/>
    <property type="match status" value="1"/>
</dbReference>
<dbReference type="InterPro" id="IPR043128">
    <property type="entry name" value="Rev_trsase/Diguanyl_cyclase"/>
</dbReference>
<keyword evidence="2" id="KW-0238">DNA-binding</keyword>
<feature type="domain" description="GGDEF" evidence="4">
    <location>
        <begin position="526"/>
        <end position="661"/>
    </location>
</feature>
<name>A0A0M6WRF7_9FIRM</name>
<dbReference type="PANTHER" id="PTHR30146">
    <property type="entry name" value="LACI-RELATED TRANSCRIPTIONAL REPRESSOR"/>
    <property type="match status" value="1"/>
</dbReference>
<dbReference type="Gene3D" id="3.30.70.270">
    <property type="match status" value="1"/>
</dbReference>
<sequence>MTKTRKTIGVMVGGITDDFTRFLCKGLREAAKEQDVNMVVLPGKFLDRDYAQNTDIMYEYQYDTLFSSVQKGRLDGIIVAANCIGCYTTKERMVEFMHHYDGIPCVLVSSDLEGYVNVSYDNDRGIRQGIDYLVQDLHYTKIGMVGGPKENSDAMERKATFESALWKNGILPQEKRYVEGDLTGNAHSAYARLLDDNPDLEAVFCVNDETAAGFYEELKARGLMPGRDISVFGYDDTEWCSQIYPTLSSVRADVSKLGSKACELLCRMMQGEKVSSVRLPTDLVIRNSFCRGNQEEVDARNDVLEKYESMNHWADELFGKQKRVNFEMKNFILKLLCFEKGTDQSFGEILATMEWLKIHNAFLYIYEEPVIHLNHELFQMPEQLLLKASELHGNVENIPAIHQKKKAKNIFRFSRLGMSDRAWMVTLPLYANEMLYGILVCDLTDEVLEYGEFLSNQISAAVKMLNLLKNNENIQKQLEESLYVLKENNLELETLSKKDPLTGICNRRGFFEYAEPMLKKARAAEKTFLVLYADMNNLKIINDRYGHEEGDYSLHTIAEILAEIVQKEQTGDGVVARIGGDEYACALMTEKKKELLLQELYDAFTVRNEQSDKPYNVTVSIGACALEPGDEHSLADALSLADEQLYEVKKLRKKDVAKIPLQAEPQR</sequence>
<evidence type="ECO:0000313" key="5">
    <source>
        <dbReference type="EMBL" id="CRL40282.1"/>
    </source>
</evidence>
<dbReference type="AlphaFoldDB" id="A0A0M6WRF7"/>
<gene>
    <name evidence="5" type="ORF">M72_08911</name>
</gene>
<dbReference type="InterPro" id="IPR000160">
    <property type="entry name" value="GGDEF_dom"/>
</dbReference>
<evidence type="ECO:0000259" key="4">
    <source>
        <dbReference type="PROSITE" id="PS50887"/>
    </source>
</evidence>
<dbReference type="SMART" id="SM00267">
    <property type="entry name" value="GGDEF"/>
    <property type="match status" value="1"/>
</dbReference>
<dbReference type="Proteomes" id="UP000049979">
    <property type="component" value="Unassembled WGS sequence"/>
</dbReference>
<dbReference type="STRING" id="301302.ERS852420_02190"/>
<evidence type="ECO:0000313" key="6">
    <source>
        <dbReference type="Proteomes" id="UP000049979"/>
    </source>
</evidence>
<keyword evidence="1" id="KW-0805">Transcription regulation</keyword>
<dbReference type="Pfam" id="PF00990">
    <property type="entry name" value="GGDEF"/>
    <property type="match status" value="1"/>
</dbReference>
<dbReference type="EMBL" id="CVRR01000033">
    <property type="protein sequence ID" value="CRL40282.1"/>
    <property type="molecule type" value="Genomic_DNA"/>
</dbReference>
<dbReference type="SUPFAM" id="SSF55073">
    <property type="entry name" value="Nucleotide cyclase"/>
    <property type="match status" value="1"/>
</dbReference>
<dbReference type="InterPro" id="IPR029787">
    <property type="entry name" value="Nucleotide_cyclase"/>
</dbReference>
<dbReference type="OrthoDB" id="56125at2"/>
<dbReference type="InterPro" id="IPR028082">
    <property type="entry name" value="Peripla_BP_I"/>
</dbReference>
<evidence type="ECO:0000256" key="3">
    <source>
        <dbReference type="ARBA" id="ARBA00023163"/>
    </source>
</evidence>
<evidence type="ECO:0000256" key="2">
    <source>
        <dbReference type="ARBA" id="ARBA00023125"/>
    </source>
</evidence>
<dbReference type="GO" id="GO:0003700">
    <property type="term" value="F:DNA-binding transcription factor activity"/>
    <property type="evidence" value="ECO:0007669"/>
    <property type="project" value="TreeGrafter"/>
</dbReference>
<dbReference type="NCBIfam" id="TIGR00254">
    <property type="entry name" value="GGDEF"/>
    <property type="match status" value="1"/>
</dbReference>